<evidence type="ECO:0000313" key="2">
    <source>
        <dbReference type="Proteomes" id="UP000078532"/>
    </source>
</evidence>
<dbReference type="OrthoDB" id="2680365at2"/>
<evidence type="ECO:0000313" key="1">
    <source>
        <dbReference type="EMBL" id="OAT81259.1"/>
    </source>
</evidence>
<name>A0A1B7LDV8_9FIRM</name>
<comment type="caution">
    <text evidence="1">The sequence shown here is derived from an EMBL/GenBank/DDBJ whole genome shotgun (WGS) entry which is preliminary data.</text>
</comment>
<organism evidence="1 2">
    <name type="scientific">Desulfotomaculum copahuensis</name>
    <dbReference type="NCBI Taxonomy" id="1838280"/>
    <lineage>
        <taxon>Bacteria</taxon>
        <taxon>Bacillati</taxon>
        <taxon>Bacillota</taxon>
        <taxon>Clostridia</taxon>
        <taxon>Eubacteriales</taxon>
        <taxon>Desulfotomaculaceae</taxon>
        <taxon>Desulfotomaculum</taxon>
    </lineage>
</organism>
<protein>
    <submittedName>
        <fullName evidence="1">Uncharacterized protein</fullName>
    </submittedName>
</protein>
<dbReference type="RefSeq" id="WP_066668781.1">
    <property type="nucleotide sequence ID" value="NZ_LYVF01000165.1"/>
</dbReference>
<sequence length="75" mass="8208">MIFFPVQINLIGFKINVLDRNASISIGPSVRTDFNAFTKANTFQTQSGDLPVAFSTGAFNDSDLFDSTDTKESII</sequence>
<dbReference type="STRING" id="1838280.A6M21_00220"/>
<dbReference type="Proteomes" id="UP000078532">
    <property type="component" value="Unassembled WGS sequence"/>
</dbReference>
<keyword evidence="2" id="KW-1185">Reference proteome</keyword>
<reference evidence="1 2" key="1">
    <citation type="submission" date="2016-04" db="EMBL/GenBank/DDBJ databases">
        <authorList>
            <person name="Evans L.H."/>
            <person name="Alamgir A."/>
            <person name="Owens N."/>
            <person name="Weber N.D."/>
            <person name="Virtaneva K."/>
            <person name="Barbian K."/>
            <person name="Babar A."/>
            <person name="Rosenke K."/>
        </authorList>
    </citation>
    <scope>NUCLEOTIDE SEQUENCE [LARGE SCALE GENOMIC DNA]</scope>
    <source>
        <strain evidence="1 2">LMa1</strain>
    </source>
</reference>
<accession>A0A1B7LDV8</accession>
<dbReference type="EMBL" id="LYVF01000165">
    <property type="protein sequence ID" value="OAT81259.1"/>
    <property type="molecule type" value="Genomic_DNA"/>
</dbReference>
<gene>
    <name evidence="1" type="ORF">A6M21_00220</name>
</gene>
<dbReference type="AlphaFoldDB" id="A0A1B7LDV8"/>
<proteinExistence type="predicted"/>